<feature type="transmembrane region" description="Helical" evidence="1">
    <location>
        <begin position="235"/>
        <end position="253"/>
    </location>
</feature>
<gene>
    <name evidence="2" type="ORF">ABQJ54_14510</name>
</gene>
<sequence length="268" mass="28626">MNTTLQLSRLLFAAAMIALGVTGLVNGDLALAWQQIPVHYLPARTTIAYACALIELALGIGLLLKRTLPSTCRVLFPYMALWLVLLEVPGVALAPQDVGNWGSFGEIAIITAGAWCLFAGHSGIGGTRRLGFAAGPGGIRAARWLLVVALPMIGVEVIVDAVNAGNRVMQPWLQWWPSPMGWACLTGVGSIATCLALLFGVWPRLAAAVEAAMLGAITVAYWAPDLYTGRTATTALIISFLITASVWLVADTYRNVPWFARGRPVWNT</sequence>
<feature type="transmembrane region" description="Helical" evidence="1">
    <location>
        <begin position="101"/>
        <end position="120"/>
    </location>
</feature>
<evidence type="ECO:0000313" key="3">
    <source>
        <dbReference type="Proteomes" id="UP001556220"/>
    </source>
</evidence>
<evidence type="ECO:0000256" key="1">
    <source>
        <dbReference type="SAM" id="Phobius"/>
    </source>
</evidence>
<feature type="transmembrane region" description="Helical" evidence="1">
    <location>
        <begin position="76"/>
        <end position="95"/>
    </location>
</feature>
<feature type="transmembrane region" description="Helical" evidence="1">
    <location>
        <begin position="205"/>
        <end position="223"/>
    </location>
</feature>
<dbReference type="RefSeq" id="WP_367855028.1">
    <property type="nucleotide sequence ID" value="NZ_JBFOHK010000004.1"/>
</dbReference>
<protein>
    <recommendedName>
        <fullName evidence="4">DoxX family protein</fullName>
    </recommendedName>
</protein>
<organism evidence="2 3">
    <name type="scientific">Rhodanobacter lycopersici</name>
    <dbReference type="NCBI Taxonomy" id="3162487"/>
    <lineage>
        <taxon>Bacteria</taxon>
        <taxon>Pseudomonadati</taxon>
        <taxon>Pseudomonadota</taxon>
        <taxon>Gammaproteobacteria</taxon>
        <taxon>Lysobacterales</taxon>
        <taxon>Rhodanobacteraceae</taxon>
        <taxon>Rhodanobacter</taxon>
    </lineage>
</organism>
<feature type="transmembrane region" description="Helical" evidence="1">
    <location>
        <begin position="141"/>
        <end position="159"/>
    </location>
</feature>
<dbReference type="Proteomes" id="UP001556220">
    <property type="component" value="Unassembled WGS sequence"/>
</dbReference>
<reference evidence="2 3" key="1">
    <citation type="submission" date="2024-06" db="EMBL/GenBank/DDBJ databases">
        <authorList>
            <person name="Woo H."/>
        </authorList>
    </citation>
    <scope>NUCLEOTIDE SEQUENCE [LARGE SCALE GENOMIC DNA]</scope>
    <source>
        <strain evidence="2 3">Si-c</strain>
    </source>
</reference>
<dbReference type="EMBL" id="JBFOHK010000004">
    <property type="protein sequence ID" value="MEW9572966.1"/>
    <property type="molecule type" value="Genomic_DNA"/>
</dbReference>
<evidence type="ECO:0008006" key="4">
    <source>
        <dbReference type="Google" id="ProtNLM"/>
    </source>
</evidence>
<keyword evidence="1" id="KW-1133">Transmembrane helix</keyword>
<accession>A0ABV3QHN2</accession>
<keyword evidence="1" id="KW-0812">Transmembrane</keyword>
<keyword evidence="3" id="KW-1185">Reference proteome</keyword>
<feature type="transmembrane region" description="Helical" evidence="1">
    <location>
        <begin position="179"/>
        <end position="198"/>
    </location>
</feature>
<keyword evidence="1" id="KW-0472">Membrane</keyword>
<evidence type="ECO:0000313" key="2">
    <source>
        <dbReference type="EMBL" id="MEW9572966.1"/>
    </source>
</evidence>
<proteinExistence type="predicted"/>
<comment type="caution">
    <text evidence="2">The sequence shown here is derived from an EMBL/GenBank/DDBJ whole genome shotgun (WGS) entry which is preliminary data.</text>
</comment>
<name>A0ABV3QHN2_9GAMM</name>
<feature type="transmembrane region" description="Helical" evidence="1">
    <location>
        <begin position="46"/>
        <end position="64"/>
    </location>
</feature>